<dbReference type="SUPFAM" id="SSF82784">
    <property type="entry name" value="OsmC-like"/>
    <property type="match status" value="1"/>
</dbReference>
<feature type="compositionally biased region" description="Low complexity" evidence="1">
    <location>
        <begin position="164"/>
        <end position="174"/>
    </location>
</feature>
<name>A0ABX0GSS2_9ACTN</name>
<proteinExistence type="predicted"/>
<dbReference type="InterPro" id="IPR036102">
    <property type="entry name" value="OsmC/Ohrsf"/>
</dbReference>
<protein>
    <submittedName>
        <fullName evidence="2">OsmC family peroxiredoxin</fullName>
    </submittedName>
</protein>
<dbReference type="InterPro" id="IPR052707">
    <property type="entry name" value="OsmC_Ohr_Peroxiredoxin"/>
</dbReference>
<accession>A0ABX0GSS2</accession>
<evidence type="ECO:0000256" key="1">
    <source>
        <dbReference type="SAM" id="MobiDB-lite"/>
    </source>
</evidence>
<feature type="region of interest" description="Disordered" evidence="1">
    <location>
        <begin position="155"/>
        <end position="174"/>
    </location>
</feature>
<dbReference type="InterPro" id="IPR003718">
    <property type="entry name" value="OsmC/Ohr_fam"/>
</dbReference>
<organism evidence="2 3">
    <name type="scientific">Motilibacter deserti</name>
    <dbReference type="NCBI Taxonomy" id="2714956"/>
    <lineage>
        <taxon>Bacteria</taxon>
        <taxon>Bacillati</taxon>
        <taxon>Actinomycetota</taxon>
        <taxon>Actinomycetes</taxon>
        <taxon>Motilibacterales</taxon>
        <taxon>Motilibacteraceae</taxon>
        <taxon>Motilibacter</taxon>
    </lineage>
</organism>
<dbReference type="PANTHER" id="PTHR42830:SF2">
    <property type="entry name" value="OSMC_OHR FAMILY PROTEIN"/>
    <property type="match status" value="1"/>
</dbReference>
<evidence type="ECO:0000313" key="3">
    <source>
        <dbReference type="Proteomes" id="UP000800981"/>
    </source>
</evidence>
<dbReference type="Pfam" id="PF02566">
    <property type="entry name" value="OsmC"/>
    <property type="match status" value="1"/>
</dbReference>
<dbReference type="EMBL" id="JAANNP010000001">
    <property type="protein sequence ID" value="NHC12719.1"/>
    <property type="molecule type" value="Genomic_DNA"/>
</dbReference>
<dbReference type="PANTHER" id="PTHR42830">
    <property type="entry name" value="OSMOTICALLY INDUCIBLE FAMILY PROTEIN"/>
    <property type="match status" value="1"/>
</dbReference>
<keyword evidence="3" id="KW-1185">Reference proteome</keyword>
<dbReference type="Gene3D" id="3.30.300.20">
    <property type="match status" value="1"/>
</dbReference>
<gene>
    <name evidence="2" type="ORF">G9H71_02860</name>
</gene>
<dbReference type="RefSeq" id="WP_166277500.1">
    <property type="nucleotide sequence ID" value="NZ_JAANNP010000001.1"/>
</dbReference>
<evidence type="ECO:0000313" key="2">
    <source>
        <dbReference type="EMBL" id="NHC12719.1"/>
    </source>
</evidence>
<comment type="caution">
    <text evidence="2">The sequence shown here is derived from an EMBL/GenBank/DDBJ whole genome shotgun (WGS) entry which is preliminary data.</text>
</comment>
<dbReference type="InterPro" id="IPR015946">
    <property type="entry name" value="KH_dom-like_a/b"/>
</dbReference>
<dbReference type="Proteomes" id="UP000800981">
    <property type="component" value="Unassembled WGS sequence"/>
</dbReference>
<sequence length="174" mass="18159">MSGTHSYAVDVTWTGNLGSGTSAYRAYSRDCVLQAEGKPPVEASADVAYRGAADRWNPEELLVAALSQCHLLWYLHLCADAGVHVTAYRDGASGTLALTPDGSGAFREVVLRPHVVVASPDSVVTARALHAEAGRMCFLARSMAFPVRHEPTVVAAGPDEQDGQDGPAPAGAGS</sequence>
<reference evidence="2 3" key="1">
    <citation type="submission" date="2020-03" db="EMBL/GenBank/DDBJ databases">
        <title>Two novel Motilibacter sp.</title>
        <authorList>
            <person name="Liu S."/>
        </authorList>
    </citation>
    <scope>NUCLEOTIDE SEQUENCE [LARGE SCALE GENOMIC DNA]</scope>
    <source>
        <strain evidence="2 3">E257</strain>
    </source>
</reference>